<evidence type="ECO:0000313" key="2">
    <source>
        <dbReference type="EMBL" id="GGC63675.1"/>
    </source>
</evidence>
<evidence type="ECO:0000259" key="1">
    <source>
        <dbReference type="Pfam" id="PF11716"/>
    </source>
</evidence>
<dbReference type="Pfam" id="PF11716">
    <property type="entry name" value="MDMPI_N"/>
    <property type="match status" value="1"/>
</dbReference>
<accession>A0A916U8F7</accession>
<evidence type="ECO:0000313" key="3">
    <source>
        <dbReference type="Proteomes" id="UP000641514"/>
    </source>
</evidence>
<dbReference type="InterPro" id="IPR017520">
    <property type="entry name" value="CHP03086"/>
</dbReference>
<protein>
    <recommendedName>
        <fullName evidence="1">Mycothiol-dependent maleylpyruvate isomerase metal-binding domain-containing protein</fullName>
    </recommendedName>
</protein>
<feature type="domain" description="Mycothiol-dependent maleylpyruvate isomerase metal-binding" evidence="1">
    <location>
        <begin position="6"/>
        <end position="134"/>
    </location>
</feature>
<dbReference type="SUPFAM" id="SSF109854">
    <property type="entry name" value="DinB/YfiT-like putative metalloenzymes"/>
    <property type="match status" value="1"/>
</dbReference>
<keyword evidence="3" id="KW-1185">Reference proteome</keyword>
<dbReference type="Gene3D" id="1.20.120.450">
    <property type="entry name" value="dinb family like domain"/>
    <property type="match status" value="1"/>
</dbReference>
<dbReference type="GO" id="GO:0046872">
    <property type="term" value="F:metal ion binding"/>
    <property type="evidence" value="ECO:0007669"/>
    <property type="project" value="InterPro"/>
</dbReference>
<dbReference type="Proteomes" id="UP000641514">
    <property type="component" value="Unassembled WGS sequence"/>
</dbReference>
<dbReference type="InterPro" id="IPR034660">
    <property type="entry name" value="DinB/YfiT-like"/>
</dbReference>
<gene>
    <name evidence="2" type="ORF">GCM10011410_15140</name>
</gene>
<organism evidence="2 3">
    <name type="scientific">Hoyosella rhizosphaerae</name>
    <dbReference type="NCBI Taxonomy" id="1755582"/>
    <lineage>
        <taxon>Bacteria</taxon>
        <taxon>Bacillati</taxon>
        <taxon>Actinomycetota</taxon>
        <taxon>Actinomycetes</taxon>
        <taxon>Mycobacteriales</taxon>
        <taxon>Hoyosellaceae</taxon>
        <taxon>Hoyosella</taxon>
    </lineage>
</organism>
<dbReference type="RefSeq" id="WP_188672194.1">
    <property type="nucleotide sequence ID" value="NZ_BMJH01000001.1"/>
</dbReference>
<dbReference type="NCBIfam" id="TIGR03086">
    <property type="entry name" value="TIGR03086 family metal-binding protein"/>
    <property type="match status" value="1"/>
</dbReference>
<name>A0A916U8F7_9ACTN</name>
<reference evidence="2" key="2">
    <citation type="submission" date="2020-09" db="EMBL/GenBank/DDBJ databases">
        <authorList>
            <person name="Sun Q."/>
            <person name="Zhou Y."/>
        </authorList>
    </citation>
    <scope>NUCLEOTIDE SEQUENCE</scope>
    <source>
        <strain evidence="2">CGMCC 1.15478</strain>
    </source>
</reference>
<dbReference type="InterPro" id="IPR017517">
    <property type="entry name" value="Maleyloyr_isom"/>
</dbReference>
<dbReference type="InterPro" id="IPR024344">
    <property type="entry name" value="MDMPI_metal-binding"/>
</dbReference>
<comment type="caution">
    <text evidence="2">The sequence shown here is derived from an EMBL/GenBank/DDBJ whole genome shotgun (WGS) entry which is preliminary data.</text>
</comment>
<dbReference type="AlphaFoldDB" id="A0A916U8F7"/>
<dbReference type="NCBIfam" id="TIGR03083">
    <property type="entry name" value="maleylpyruvate isomerase family mycothiol-dependent enzyme"/>
    <property type="match status" value="1"/>
</dbReference>
<proteinExistence type="predicted"/>
<dbReference type="EMBL" id="BMJH01000001">
    <property type="protein sequence ID" value="GGC63675.1"/>
    <property type="molecule type" value="Genomic_DNA"/>
</dbReference>
<reference evidence="2" key="1">
    <citation type="journal article" date="2014" name="Int. J. Syst. Evol. Microbiol.">
        <title>Complete genome sequence of Corynebacterium casei LMG S-19264T (=DSM 44701T), isolated from a smear-ripened cheese.</title>
        <authorList>
            <consortium name="US DOE Joint Genome Institute (JGI-PGF)"/>
            <person name="Walter F."/>
            <person name="Albersmeier A."/>
            <person name="Kalinowski J."/>
            <person name="Ruckert C."/>
        </authorList>
    </citation>
    <scope>NUCLEOTIDE SEQUENCE</scope>
    <source>
        <strain evidence="2">CGMCC 1.15478</strain>
    </source>
</reference>
<sequence length="199" mass="21459">MRYDLTPAAQEITRLLDGIASDDLERPTPCTEYTVATLLNHVKGLAYAFHLAAPVTPKDAHAHELLKNPPSPTADELDANWRETIPQHLRTLAETWRNPDAWDGEATVGGVTMPANITGLVALDELVLHGWDLARATGQEFHCDDASTSACLTFTLMSAAPGEEAGRKGLFGPVIDVPADAPPLDRAVGLSGRDPHWQP</sequence>